<reference evidence="1" key="1">
    <citation type="submission" date="2020-07" db="EMBL/GenBank/DDBJ databases">
        <title>Multicomponent nature underlies the extraordinary mechanical properties of spider dragline silk.</title>
        <authorList>
            <person name="Kono N."/>
            <person name="Nakamura H."/>
            <person name="Mori M."/>
            <person name="Yoshida Y."/>
            <person name="Ohtoshi R."/>
            <person name="Malay A.D."/>
            <person name="Moran D.A.P."/>
            <person name="Tomita M."/>
            <person name="Numata K."/>
            <person name="Arakawa K."/>
        </authorList>
    </citation>
    <scope>NUCLEOTIDE SEQUENCE</scope>
</reference>
<sequence>MSSPSELVASDIHPPLPLLEHLLFKLLVFQRNSDDISHSYKLDQNTKFFLHLENGFGVIEIKKRTESTAINKFFDERRARCGPEITPNVPRP</sequence>
<comment type="caution">
    <text evidence="1">The sequence shown here is derived from an EMBL/GenBank/DDBJ whole genome shotgun (WGS) entry which is preliminary data.</text>
</comment>
<protein>
    <submittedName>
        <fullName evidence="1">Uncharacterized protein</fullName>
    </submittedName>
</protein>
<proteinExistence type="predicted"/>
<accession>A0A8X6HLC4</accession>
<organism evidence="1 2">
    <name type="scientific">Trichonephila clavata</name>
    <name type="common">Joro spider</name>
    <name type="synonym">Nephila clavata</name>
    <dbReference type="NCBI Taxonomy" id="2740835"/>
    <lineage>
        <taxon>Eukaryota</taxon>
        <taxon>Metazoa</taxon>
        <taxon>Ecdysozoa</taxon>
        <taxon>Arthropoda</taxon>
        <taxon>Chelicerata</taxon>
        <taxon>Arachnida</taxon>
        <taxon>Araneae</taxon>
        <taxon>Araneomorphae</taxon>
        <taxon>Entelegynae</taxon>
        <taxon>Araneoidea</taxon>
        <taxon>Nephilidae</taxon>
        <taxon>Trichonephila</taxon>
    </lineage>
</organism>
<dbReference type="Proteomes" id="UP000887116">
    <property type="component" value="Unassembled WGS sequence"/>
</dbReference>
<evidence type="ECO:0000313" key="1">
    <source>
        <dbReference type="EMBL" id="GFR25814.1"/>
    </source>
</evidence>
<name>A0A8X6HLC4_TRICU</name>
<dbReference type="AlphaFoldDB" id="A0A8X6HLC4"/>
<dbReference type="EMBL" id="BMAO01018764">
    <property type="protein sequence ID" value="GFR25814.1"/>
    <property type="molecule type" value="Genomic_DNA"/>
</dbReference>
<gene>
    <name evidence="1" type="ORF">TNCT_90111</name>
</gene>
<evidence type="ECO:0000313" key="2">
    <source>
        <dbReference type="Proteomes" id="UP000887116"/>
    </source>
</evidence>
<keyword evidence="2" id="KW-1185">Reference proteome</keyword>